<keyword evidence="3 6" id="KW-0687">Ribonucleoprotein</keyword>
<evidence type="ECO:0000256" key="2">
    <source>
        <dbReference type="ARBA" id="ARBA00022980"/>
    </source>
</evidence>
<comment type="similarity">
    <text evidence="1 6">Belongs to the eukaryotic ribosomal protein eS25 family.</text>
</comment>
<dbReference type="GO" id="GO:1990904">
    <property type="term" value="C:ribonucleoprotein complex"/>
    <property type="evidence" value="ECO:0007669"/>
    <property type="project" value="UniProtKB-KW"/>
</dbReference>
<reference evidence="8" key="1">
    <citation type="submission" date="2020-03" db="EMBL/GenBank/DDBJ databases">
        <title>Studies in the Genomics of Life Span.</title>
        <authorList>
            <person name="Glass D."/>
        </authorList>
    </citation>
    <scope>NUCLEOTIDE SEQUENCE</scope>
    <source>
        <strain evidence="8">SUZIE</strain>
        <tissue evidence="8">Muscle</tissue>
    </source>
</reference>
<dbReference type="InterPro" id="IPR036388">
    <property type="entry name" value="WH-like_DNA-bd_sf"/>
</dbReference>
<dbReference type="Gene3D" id="1.10.10.10">
    <property type="entry name" value="Winged helix-like DNA-binding domain superfamily/Winged helix DNA-binding domain"/>
    <property type="match status" value="1"/>
</dbReference>
<evidence type="ECO:0000313" key="8">
    <source>
        <dbReference type="EMBL" id="MBZ3885807.1"/>
    </source>
</evidence>
<protein>
    <recommendedName>
        <fullName evidence="6">40S ribosomal protein S25</fullName>
    </recommendedName>
</protein>
<dbReference type="PANTHER" id="PTHR12850">
    <property type="entry name" value="40S RIBOSOMAL PROTEIN S25"/>
    <property type="match status" value="1"/>
</dbReference>
<evidence type="ECO:0000256" key="3">
    <source>
        <dbReference type="ARBA" id="ARBA00023274"/>
    </source>
</evidence>
<comment type="subunit">
    <text evidence="4">Component of the small ribosomal subunit.</text>
</comment>
<comment type="function">
    <text evidence="5">Component of the small ribosomal subunit. The ribosome is a large ribonucleoprotein complex responsible for the synthesis of proteins in the cell.</text>
</comment>
<accession>A0AA41N9E1</accession>
<feature type="region of interest" description="Disordered" evidence="7">
    <location>
        <begin position="1"/>
        <end position="32"/>
    </location>
</feature>
<evidence type="ECO:0000256" key="4">
    <source>
        <dbReference type="ARBA" id="ARBA00035021"/>
    </source>
</evidence>
<keyword evidence="2 6" id="KW-0689">Ribosomal protein</keyword>
<evidence type="ECO:0000256" key="7">
    <source>
        <dbReference type="SAM" id="MobiDB-lite"/>
    </source>
</evidence>
<organism evidence="8 9">
    <name type="scientific">Sciurus carolinensis</name>
    <name type="common">Eastern gray squirrel</name>
    <dbReference type="NCBI Taxonomy" id="30640"/>
    <lineage>
        <taxon>Eukaryota</taxon>
        <taxon>Metazoa</taxon>
        <taxon>Chordata</taxon>
        <taxon>Craniata</taxon>
        <taxon>Vertebrata</taxon>
        <taxon>Euteleostomi</taxon>
        <taxon>Mammalia</taxon>
        <taxon>Eutheria</taxon>
        <taxon>Euarchontoglires</taxon>
        <taxon>Glires</taxon>
        <taxon>Rodentia</taxon>
        <taxon>Sciuromorpha</taxon>
        <taxon>Sciuridae</taxon>
        <taxon>Sciurinae</taxon>
        <taxon>Sciurini</taxon>
        <taxon>Sciurus</taxon>
    </lineage>
</organism>
<name>A0AA41N9E1_SCICA</name>
<dbReference type="GO" id="GO:0005840">
    <property type="term" value="C:ribosome"/>
    <property type="evidence" value="ECO:0007669"/>
    <property type="project" value="UniProtKB-KW"/>
</dbReference>
<comment type="caution">
    <text evidence="8">The sequence shown here is derived from an EMBL/GenBank/DDBJ whole genome shotgun (WGS) entry which is preliminary data.</text>
</comment>
<proteinExistence type="inferred from homology"/>
<feature type="compositionally biased region" description="Basic and acidic residues" evidence="7">
    <location>
        <begin position="1"/>
        <end position="28"/>
    </location>
</feature>
<evidence type="ECO:0000313" key="9">
    <source>
        <dbReference type="Proteomes" id="UP001166674"/>
    </source>
</evidence>
<dbReference type="AlphaFoldDB" id="A0AA41N9E1"/>
<evidence type="ECO:0000256" key="6">
    <source>
        <dbReference type="RuleBase" id="RU366057"/>
    </source>
</evidence>
<evidence type="ECO:0000256" key="1">
    <source>
        <dbReference type="ARBA" id="ARBA00009106"/>
    </source>
</evidence>
<gene>
    <name evidence="8" type="ORF">SUZIE_184800</name>
</gene>
<dbReference type="InterPro" id="IPR004977">
    <property type="entry name" value="Ribosomal_eS25"/>
</dbReference>
<dbReference type="Proteomes" id="UP001166674">
    <property type="component" value="Unassembled WGS sequence"/>
</dbReference>
<keyword evidence="9" id="KW-1185">Reference proteome</keyword>
<dbReference type="EMBL" id="JAATJV010402778">
    <property type="protein sequence ID" value="MBZ3885807.1"/>
    <property type="molecule type" value="Genomic_DNA"/>
</dbReference>
<sequence length="117" mass="13119">MLPKEDKKKVARELTEKDKDPMDKAVDRAKKKISRVKGQDKLTNLVLSDKTANEELCEEVPNHVFVTPAVASERLKSRGSLVSAALQNLLSKGFIKLLSKHRAYQMGFKAQGFSNLH</sequence>
<dbReference type="Pfam" id="PF03297">
    <property type="entry name" value="Ribosomal_S25"/>
    <property type="match status" value="1"/>
</dbReference>
<evidence type="ECO:0000256" key="5">
    <source>
        <dbReference type="ARBA" id="ARBA00045746"/>
    </source>
</evidence>